<dbReference type="InterPro" id="IPR014440">
    <property type="entry name" value="HCCAis_GSTk"/>
</dbReference>
<feature type="domain" description="DSBA-like thioredoxin" evidence="3">
    <location>
        <begin position="129"/>
        <end position="236"/>
    </location>
</feature>
<dbReference type="PIRSF" id="PIRSF006386">
    <property type="entry name" value="HCCAis_GSTk"/>
    <property type="match status" value="1"/>
</dbReference>
<evidence type="ECO:0000313" key="5">
    <source>
        <dbReference type="Proteomes" id="UP000243723"/>
    </source>
</evidence>
<evidence type="ECO:0000259" key="3">
    <source>
        <dbReference type="Pfam" id="PF01323"/>
    </source>
</evidence>
<dbReference type="GO" id="GO:0005739">
    <property type="term" value="C:mitochondrion"/>
    <property type="evidence" value="ECO:0007669"/>
    <property type="project" value="TreeGrafter"/>
</dbReference>
<dbReference type="Proteomes" id="UP000243723">
    <property type="component" value="Unassembled WGS sequence"/>
</dbReference>
<proteinExistence type="inferred from homology"/>
<dbReference type="GO" id="GO:0016853">
    <property type="term" value="F:isomerase activity"/>
    <property type="evidence" value="ECO:0007669"/>
    <property type="project" value="UniProtKB-KW"/>
</dbReference>
<keyword evidence="4" id="KW-0413">Isomerase</keyword>
<name>A0A2P7Z658_9PEZI</name>
<dbReference type="OrthoDB" id="4664297at2759"/>
<dbReference type="InterPro" id="IPR001853">
    <property type="entry name" value="DSBA-like_thioredoxin_dom"/>
</dbReference>
<organism evidence="4 5">
    <name type="scientific">Elsinoe australis</name>
    <dbReference type="NCBI Taxonomy" id="40998"/>
    <lineage>
        <taxon>Eukaryota</taxon>
        <taxon>Fungi</taxon>
        <taxon>Dikarya</taxon>
        <taxon>Ascomycota</taxon>
        <taxon>Pezizomycotina</taxon>
        <taxon>Dothideomycetes</taxon>
        <taxon>Dothideomycetidae</taxon>
        <taxon>Myriangiales</taxon>
        <taxon>Elsinoaceae</taxon>
        <taxon>Elsinoe</taxon>
    </lineage>
</organism>
<keyword evidence="5" id="KW-1185">Reference proteome</keyword>
<feature type="domain" description="DSBA-like thioredoxin" evidence="3">
    <location>
        <begin position="6"/>
        <end position="80"/>
    </location>
</feature>
<dbReference type="InterPro" id="IPR036249">
    <property type="entry name" value="Thioredoxin-like_sf"/>
</dbReference>
<sequence length="252" mass="27637">MARPKLTIYLDAVSPFGYLAFYTIYNSALFKQCDVKYVPILLGGVMKACNNTPPLRIKNKDKFINKDRLRWAKSFNIPISETTPEGFPTNTVSVRLIPISFSPVAALAPPWRFHPPPKPHAVTDPPSQTQRALAALELASPDKLGAAFAEVYKAYWVEGKPVEKPEVFGPALERAVGKELAKKAVDALGSAEAKSQLSKNTDKALADGAFGMPWYMATNAKGETEGFFGFDHLGQVIEHLGLERGDSLRSML</sequence>
<evidence type="ECO:0000256" key="2">
    <source>
        <dbReference type="PIRSR" id="PIRSR006386-1"/>
    </source>
</evidence>
<dbReference type="Gene3D" id="3.40.30.10">
    <property type="entry name" value="Glutaredoxin"/>
    <property type="match status" value="1"/>
</dbReference>
<comment type="caution">
    <text evidence="4">The sequence shown here is derived from an EMBL/GenBank/DDBJ whole genome shotgun (WGS) entry which is preliminary data.</text>
</comment>
<dbReference type="Pfam" id="PF01323">
    <property type="entry name" value="DSBA"/>
    <property type="match status" value="2"/>
</dbReference>
<protein>
    <recommendedName>
        <fullName evidence="1">Glutathione S-transferase kappa</fullName>
        <ecNumber evidence="1">2.5.1.18</ecNumber>
    </recommendedName>
</protein>
<comment type="similarity">
    <text evidence="1">Belongs to the GST superfamily. Kappa family.</text>
</comment>
<gene>
    <name evidence="4" type="ORF">B9Z65_7193</name>
</gene>
<evidence type="ECO:0000256" key="1">
    <source>
        <dbReference type="PIRNR" id="PIRNR006386"/>
    </source>
</evidence>
<comment type="catalytic activity">
    <reaction evidence="1">
        <text>RX + glutathione = an S-substituted glutathione + a halide anion + H(+)</text>
        <dbReference type="Rhea" id="RHEA:16437"/>
        <dbReference type="ChEBI" id="CHEBI:15378"/>
        <dbReference type="ChEBI" id="CHEBI:16042"/>
        <dbReference type="ChEBI" id="CHEBI:17792"/>
        <dbReference type="ChEBI" id="CHEBI:57925"/>
        <dbReference type="ChEBI" id="CHEBI:90779"/>
        <dbReference type="EC" id="2.5.1.18"/>
    </reaction>
</comment>
<feature type="active site" description="Nucleophile" evidence="2">
    <location>
        <position position="14"/>
    </location>
</feature>
<reference evidence="4 5" key="1">
    <citation type="submission" date="2017-05" db="EMBL/GenBank/DDBJ databases">
        <title>Draft genome sequence of Elsinoe australis.</title>
        <authorList>
            <person name="Cheng Q."/>
        </authorList>
    </citation>
    <scope>NUCLEOTIDE SEQUENCE [LARGE SCALE GENOMIC DNA]</scope>
    <source>
        <strain evidence="4 5">NL1</strain>
    </source>
</reference>
<dbReference type="AlphaFoldDB" id="A0A2P7Z658"/>
<dbReference type="STRING" id="40998.A0A2P7Z658"/>
<dbReference type="GO" id="GO:0005777">
    <property type="term" value="C:peroxisome"/>
    <property type="evidence" value="ECO:0007669"/>
    <property type="project" value="TreeGrafter"/>
</dbReference>
<dbReference type="GO" id="GO:0004364">
    <property type="term" value="F:glutathione transferase activity"/>
    <property type="evidence" value="ECO:0007669"/>
    <property type="project" value="UniProtKB-UniRule"/>
</dbReference>
<accession>A0A2P7Z658</accession>
<keyword evidence="1" id="KW-0808">Transferase</keyword>
<dbReference type="GO" id="GO:0006749">
    <property type="term" value="P:glutathione metabolic process"/>
    <property type="evidence" value="ECO:0007669"/>
    <property type="project" value="TreeGrafter"/>
</dbReference>
<evidence type="ECO:0000313" key="4">
    <source>
        <dbReference type="EMBL" id="PSK43679.1"/>
    </source>
</evidence>
<dbReference type="EC" id="2.5.1.18" evidence="1"/>
<dbReference type="GO" id="GO:0004602">
    <property type="term" value="F:glutathione peroxidase activity"/>
    <property type="evidence" value="ECO:0007669"/>
    <property type="project" value="TreeGrafter"/>
</dbReference>
<dbReference type="SUPFAM" id="SSF52833">
    <property type="entry name" value="Thioredoxin-like"/>
    <property type="match status" value="1"/>
</dbReference>
<dbReference type="EMBL" id="NHZQ01000305">
    <property type="protein sequence ID" value="PSK43679.1"/>
    <property type="molecule type" value="Genomic_DNA"/>
</dbReference>
<dbReference type="InterPro" id="IPR051924">
    <property type="entry name" value="GST_Kappa/NadH"/>
</dbReference>
<dbReference type="PANTHER" id="PTHR42943">
    <property type="entry name" value="GLUTATHIONE S-TRANSFERASE KAPPA"/>
    <property type="match status" value="1"/>
</dbReference>
<dbReference type="PANTHER" id="PTHR42943:SF2">
    <property type="entry name" value="GLUTATHIONE S-TRANSFERASE KAPPA 1"/>
    <property type="match status" value="1"/>
</dbReference>